<feature type="domain" description="Restriction endonuclease type IV Mrr" evidence="1">
    <location>
        <begin position="80"/>
        <end position="156"/>
    </location>
</feature>
<evidence type="ECO:0000259" key="1">
    <source>
        <dbReference type="Pfam" id="PF04471"/>
    </source>
</evidence>
<dbReference type="STRING" id="1121898.GCA_000422725_01212"/>
<comment type="caution">
    <text evidence="2">The sequence shown here is derived from an EMBL/GenBank/DDBJ whole genome shotgun (WGS) entry which is preliminary data.</text>
</comment>
<accession>A0A0A2MVQ7</accession>
<reference evidence="2 3" key="1">
    <citation type="submission" date="2013-09" db="EMBL/GenBank/DDBJ databases">
        <authorList>
            <person name="Zeng Z."/>
            <person name="Chen C."/>
        </authorList>
    </citation>
    <scope>NUCLEOTIDE SEQUENCE [LARGE SCALE GENOMIC DNA]</scope>
    <source>
        <strain evidence="2 3">WB 4.1-42</strain>
    </source>
</reference>
<organism evidence="2 3">
    <name type="scientific">Flavobacterium subsaxonicum WB 4.1-42 = DSM 21790</name>
    <dbReference type="NCBI Taxonomy" id="1121898"/>
    <lineage>
        <taxon>Bacteria</taxon>
        <taxon>Pseudomonadati</taxon>
        <taxon>Bacteroidota</taxon>
        <taxon>Flavobacteriia</taxon>
        <taxon>Flavobacteriales</taxon>
        <taxon>Flavobacteriaceae</taxon>
        <taxon>Flavobacterium</taxon>
    </lineage>
</organism>
<proteinExistence type="predicted"/>
<dbReference type="InterPro" id="IPR011856">
    <property type="entry name" value="tRNA_endonuc-like_dom_sf"/>
</dbReference>
<evidence type="ECO:0000313" key="3">
    <source>
        <dbReference type="Proteomes" id="UP000030111"/>
    </source>
</evidence>
<sequence>MKAKTKADKRRNYLIFILTSKDNVVDLYALKDIEEDDIEDIKIQLESYISKYKNCGLKIDYNTSRIFKSKNIIGIASYVDNLSAIRFEKFAALIIKFFGYEITYATKISHDQGIDFVGVKRFQLFDSKRESYLIGQAKKYNVLVNVNEVRGFAGAVILLRSKEFSQSKKVYEKLIMKSFTPIEGIFVTSYFFSPPATTLCENADIISLDFIDLVLLTEKAILEKKLEIETNNVFIKAKADQAVNKIVILN</sequence>
<gene>
    <name evidence="2" type="ORF">Q766_12625</name>
</gene>
<dbReference type="GO" id="GO:0004519">
    <property type="term" value="F:endonuclease activity"/>
    <property type="evidence" value="ECO:0007669"/>
    <property type="project" value="InterPro"/>
</dbReference>
<dbReference type="eggNOG" id="ENOG5030QTW">
    <property type="taxonomic scope" value="Bacteria"/>
</dbReference>
<dbReference type="GO" id="GO:0009307">
    <property type="term" value="P:DNA restriction-modification system"/>
    <property type="evidence" value="ECO:0007669"/>
    <property type="project" value="InterPro"/>
</dbReference>
<dbReference type="OrthoDB" id="2989919at2"/>
<name>A0A0A2MVQ7_9FLAO</name>
<dbReference type="RefSeq" id="WP_026990113.1">
    <property type="nucleotide sequence ID" value="NZ_AUGP01000017.1"/>
</dbReference>
<dbReference type="AlphaFoldDB" id="A0A0A2MVQ7"/>
<keyword evidence="3" id="KW-1185">Reference proteome</keyword>
<dbReference type="Proteomes" id="UP000030111">
    <property type="component" value="Unassembled WGS sequence"/>
</dbReference>
<protein>
    <recommendedName>
        <fullName evidence="1">Restriction endonuclease type IV Mrr domain-containing protein</fullName>
    </recommendedName>
</protein>
<evidence type="ECO:0000313" key="2">
    <source>
        <dbReference type="EMBL" id="KGO92310.1"/>
    </source>
</evidence>
<dbReference type="Pfam" id="PF04471">
    <property type="entry name" value="Mrr_cat"/>
    <property type="match status" value="1"/>
</dbReference>
<dbReference type="EMBL" id="JRLY01000010">
    <property type="protein sequence ID" value="KGO92310.1"/>
    <property type="molecule type" value="Genomic_DNA"/>
</dbReference>
<dbReference type="InterPro" id="IPR007560">
    <property type="entry name" value="Restrct_endonuc_IV_Mrr"/>
</dbReference>
<dbReference type="Gene3D" id="3.40.1350.10">
    <property type="match status" value="1"/>
</dbReference>
<dbReference type="GO" id="GO:0003677">
    <property type="term" value="F:DNA binding"/>
    <property type="evidence" value="ECO:0007669"/>
    <property type="project" value="InterPro"/>
</dbReference>